<feature type="transmembrane region" description="Helical" evidence="12">
    <location>
        <begin position="409"/>
        <end position="427"/>
    </location>
</feature>
<evidence type="ECO:0000256" key="12">
    <source>
        <dbReference type="SAM" id="Phobius"/>
    </source>
</evidence>
<evidence type="ECO:0000256" key="7">
    <source>
        <dbReference type="ARBA" id="ARBA00022989"/>
    </source>
</evidence>
<feature type="transmembrane region" description="Helical" evidence="12">
    <location>
        <begin position="273"/>
        <end position="295"/>
    </location>
</feature>
<evidence type="ECO:0000313" key="14">
    <source>
        <dbReference type="Proteomes" id="UP000007879"/>
    </source>
</evidence>
<keyword evidence="9 10" id="KW-0012">Acyltransferase</keyword>
<evidence type="ECO:0000256" key="4">
    <source>
        <dbReference type="ARBA" id="ARBA00022679"/>
    </source>
</evidence>
<evidence type="ECO:0000256" key="3">
    <source>
        <dbReference type="ARBA" id="ARBA00009010"/>
    </source>
</evidence>
<dbReference type="PANTHER" id="PTHR10408:SF7">
    <property type="entry name" value="DIACYLGLYCEROL O-ACYLTRANSFERASE 1"/>
    <property type="match status" value="1"/>
</dbReference>
<reference evidence="14" key="1">
    <citation type="journal article" date="2010" name="Nature">
        <title>The Amphimedon queenslandica genome and the evolution of animal complexity.</title>
        <authorList>
            <person name="Srivastava M."/>
            <person name="Simakov O."/>
            <person name="Chapman J."/>
            <person name="Fahey B."/>
            <person name="Gauthier M.E."/>
            <person name="Mitros T."/>
            <person name="Richards G.S."/>
            <person name="Conaco C."/>
            <person name="Dacre M."/>
            <person name="Hellsten U."/>
            <person name="Larroux C."/>
            <person name="Putnam N.H."/>
            <person name="Stanke M."/>
            <person name="Adamska M."/>
            <person name="Darling A."/>
            <person name="Degnan S.M."/>
            <person name="Oakley T.H."/>
            <person name="Plachetzki D.C."/>
            <person name="Zhai Y."/>
            <person name="Adamski M."/>
            <person name="Calcino A."/>
            <person name="Cummins S.F."/>
            <person name="Goodstein D.M."/>
            <person name="Harris C."/>
            <person name="Jackson D.J."/>
            <person name="Leys S.P."/>
            <person name="Shu S."/>
            <person name="Woodcroft B.J."/>
            <person name="Vervoort M."/>
            <person name="Kosik K.S."/>
            <person name="Manning G."/>
            <person name="Degnan B.M."/>
            <person name="Rokhsar D.S."/>
        </authorList>
    </citation>
    <scope>NUCLEOTIDE SEQUENCE [LARGE SCALE GENOMIC DNA]</scope>
</reference>
<dbReference type="GO" id="GO:0019432">
    <property type="term" value="P:triglyceride biosynthetic process"/>
    <property type="evidence" value="ECO:0007669"/>
    <property type="project" value="TreeGrafter"/>
</dbReference>
<evidence type="ECO:0000256" key="2">
    <source>
        <dbReference type="ARBA" id="ARBA00005189"/>
    </source>
</evidence>
<sequence length="436" mass="50557">MKRRTGTEEREPVPTNEQILIFDRPIHKVRESLFSTGSGFVNYRGLLNNCIICLLLSNFHNILRNFNKYGLLINPAQWVTISLQMGTLPAILSILCLFSVFPLLTFLLEKAASKGLLKERPLLILHASNMIMLLGLPVGVVFWFKLGPAAGFIVMFNYSIVWMKMMSYTQVNSWCRRGQGGVATPTNNHDKPLVQYPDNITVKDFCYFIAAPTLCYELNYPRTPKIRKIFLLRRTLESIFLVNILLALSQQWLVPTVMGSLEPLQSMDLLMMIQRGLLLALPNHLLWLLLFYFYFHSYLNVLAELLRFGDRSFYKDWWNADSIDTFWRHWNVPVHRWAARHVYYPLLSRGYSRVMSQIAVFLLSAFFHEYLVSIPLRMLRPWAFTAMLSQVPLALLTSLEVMRGQPGNVVVWVSIILGQPLAIMMYMHDYLIHNKL</sequence>
<feature type="active site" evidence="11">
    <location>
        <position position="368"/>
    </location>
</feature>
<dbReference type="InterPro" id="IPR004299">
    <property type="entry name" value="MBOAT_fam"/>
</dbReference>
<feature type="transmembrane region" description="Helical" evidence="12">
    <location>
        <begin position="235"/>
        <end position="253"/>
    </location>
</feature>
<accession>A0AAN0IIM9</accession>
<dbReference type="PIRSF" id="PIRSF000439">
    <property type="entry name" value="Oat_ACAT_DAG_ARE"/>
    <property type="match status" value="1"/>
</dbReference>
<dbReference type="GO" id="GO:0004144">
    <property type="term" value="F:diacylglycerol O-acyltransferase activity"/>
    <property type="evidence" value="ECO:0007669"/>
    <property type="project" value="TreeGrafter"/>
</dbReference>
<keyword evidence="5 12" id="KW-0812">Transmembrane</keyword>
<dbReference type="GO" id="GO:0005789">
    <property type="term" value="C:endoplasmic reticulum membrane"/>
    <property type="evidence" value="ECO:0007669"/>
    <property type="project" value="UniProtKB-SubCell"/>
</dbReference>
<evidence type="ECO:0000256" key="11">
    <source>
        <dbReference type="PIRSR" id="PIRSR000439-1"/>
    </source>
</evidence>
<keyword evidence="6 10" id="KW-0256">Endoplasmic reticulum</keyword>
<dbReference type="EnsemblMetazoa" id="XM_003389794.3">
    <property type="protein sequence ID" value="XP_003389842.1"/>
    <property type="gene ID" value="LOC100637352"/>
</dbReference>
<keyword evidence="7 12" id="KW-1133">Transmembrane helix</keyword>
<feature type="transmembrane region" description="Helical" evidence="12">
    <location>
        <begin position="358"/>
        <end position="376"/>
    </location>
</feature>
<feature type="transmembrane region" description="Helical" evidence="12">
    <location>
        <begin position="149"/>
        <end position="167"/>
    </location>
</feature>
<dbReference type="Proteomes" id="UP000007879">
    <property type="component" value="Unassembled WGS sequence"/>
</dbReference>
<evidence type="ECO:0000256" key="10">
    <source>
        <dbReference type="PIRNR" id="PIRNR000439"/>
    </source>
</evidence>
<dbReference type="Pfam" id="PF03062">
    <property type="entry name" value="MBOAT"/>
    <property type="match status" value="1"/>
</dbReference>
<dbReference type="InterPro" id="IPR014371">
    <property type="entry name" value="Oat_ACAT_DAG_ARE"/>
</dbReference>
<gene>
    <name evidence="13" type="primary">100637352</name>
</gene>
<dbReference type="PANTHER" id="PTHR10408">
    <property type="entry name" value="STEROL O-ACYLTRANSFERASE"/>
    <property type="match status" value="1"/>
</dbReference>
<keyword evidence="4 10" id="KW-0808">Transferase</keyword>
<comment type="subcellular location">
    <subcellularLocation>
        <location evidence="1 10">Endoplasmic reticulum membrane</location>
        <topology evidence="1 10">Multi-pass membrane protein</topology>
    </subcellularLocation>
</comment>
<evidence type="ECO:0000256" key="9">
    <source>
        <dbReference type="ARBA" id="ARBA00023315"/>
    </source>
</evidence>
<dbReference type="EnsemblMetazoa" id="XM_020002263.1">
    <property type="protein sequence ID" value="XP_019857822.1"/>
    <property type="gene ID" value="LOC100637352"/>
</dbReference>
<evidence type="ECO:0000256" key="8">
    <source>
        <dbReference type="ARBA" id="ARBA00023136"/>
    </source>
</evidence>
<protein>
    <recommendedName>
        <fullName evidence="10">O-acyltransferase</fullName>
    </recommendedName>
</protein>
<proteinExistence type="inferred from homology"/>
<evidence type="ECO:0000256" key="6">
    <source>
        <dbReference type="ARBA" id="ARBA00022824"/>
    </source>
</evidence>
<organism evidence="13 14">
    <name type="scientific">Amphimedon queenslandica</name>
    <name type="common">Sponge</name>
    <dbReference type="NCBI Taxonomy" id="400682"/>
    <lineage>
        <taxon>Eukaryota</taxon>
        <taxon>Metazoa</taxon>
        <taxon>Porifera</taxon>
        <taxon>Demospongiae</taxon>
        <taxon>Heteroscleromorpha</taxon>
        <taxon>Haplosclerida</taxon>
        <taxon>Niphatidae</taxon>
        <taxon>Amphimedon</taxon>
    </lineage>
</organism>
<comment type="similarity">
    <text evidence="3 10">Belongs to the membrane-bound acyltransferase family. Sterol o-acyltransferase subfamily.</text>
</comment>
<evidence type="ECO:0000313" key="13">
    <source>
        <dbReference type="EnsemblMetazoa" id="XP_003389842.1"/>
    </source>
</evidence>
<evidence type="ECO:0000256" key="5">
    <source>
        <dbReference type="ARBA" id="ARBA00022692"/>
    </source>
</evidence>
<feature type="transmembrane region" description="Helical" evidence="12">
    <location>
        <begin position="83"/>
        <end position="108"/>
    </location>
</feature>
<evidence type="ECO:0000256" key="1">
    <source>
        <dbReference type="ARBA" id="ARBA00004477"/>
    </source>
</evidence>
<name>A0AAN0IIM9_AMPQE</name>
<keyword evidence="14" id="KW-1185">Reference proteome</keyword>
<comment type="pathway">
    <text evidence="2">Lipid metabolism.</text>
</comment>
<reference evidence="13" key="2">
    <citation type="submission" date="2024-06" db="UniProtKB">
        <authorList>
            <consortium name="EnsemblMetazoa"/>
        </authorList>
    </citation>
    <scope>IDENTIFICATION</scope>
</reference>
<dbReference type="KEGG" id="aqu:100637352"/>
<keyword evidence="8 10" id="KW-0472">Membrane</keyword>
<dbReference type="AlphaFoldDB" id="A0AAN0IIM9"/>
<feature type="transmembrane region" description="Helical" evidence="12">
    <location>
        <begin position="382"/>
        <end position="402"/>
    </location>
</feature>